<reference evidence="3 4" key="1">
    <citation type="submission" date="2017-06" db="EMBL/GenBank/DDBJ databases">
        <title>A platform for efficient transgenesis in Macrostomum lignano, a flatworm model organism for stem cell research.</title>
        <authorList>
            <person name="Berezikov E."/>
        </authorList>
    </citation>
    <scope>NUCLEOTIDE SEQUENCE [LARGE SCALE GENOMIC DNA]</scope>
    <source>
        <strain evidence="3">DV1</strain>
        <tissue evidence="3">Whole organism</tissue>
    </source>
</reference>
<proteinExistence type="inferred from homology"/>
<dbReference type="Gene3D" id="3.30.450.30">
    <property type="entry name" value="Dynein light chain 2a, cytoplasmic"/>
    <property type="match status" value="1"/>
</dbReference>
<gene>
    <name evidence="3" type="ORF">BOX15_Mlig015839g2</name>
</gene>
<dbReference type="STRING" id="282301.A0A267G7M4"/>
<dbReference type="EMBL" id="NIVC01000501">
    <property type="protein sequence ID" value="PAA82028.1"/>
    <property type="molecule type" value="Genomic_DNA"/>
</dbReference>
<evidence type="ECO:0000313" key="3">
    <source>
        <dbReference type="EMBL" id="PAA82028.1"/>
    </source>
</evidence>
<sequence>IQSASQQMTNQSVFDRVPNCVGALICSPDGNVLQSQGQLNNREDLAKLVLGLLYRAEYLLQQSGNSGCFQSVTVHCDDGFHYVITCQNDKIYVVKKSNSS</sequence>
<dbReference type="AlphaFoldDB" id="A0A267G7M4"/>
<dbReference type="OrthoDB" id="275011at2759"/>
<dbReference type="SUPFAM" id="SSF103196">
    <property type="entry name" value="Roadblock/LC7 domain"/>
    <property type="match status" value="1"/>
</dbReference>
<evidence type="ECO:0000313" key="4">
    <source>
        <dbReference type="Proteomes" id="UP000215902"/>
    </source>
</evidence>
<organism evidence="3 4">
    <name type="scientific">Macrostomum lignano</name>
    <dbReference type="NCBI Taxonomy" id="282301"/>
    <lineage>
        <taxon>Eukaryota</taxon>
        <taxon>Metazoa</taxon>
        <taxon>Spiralia</taxon>
        <taxon>Lophotrochozoa</taxon>
        <taxon>Platyhelminthes</taxon>
        <taxon>Rhabditophora</taxon>
        <taxon>Macrostomorpha</taxon>
        <taxon>Macrostomida</taxon>
        <taxon>Macrostomidae</taxon>
        <taxon>Macrostomum</taxon>
    </lineage>
</organism>
<feature type="domain" description="Roadblock/LAMTOR2" evidence="2">
    <location>
        <begin position="14"/>
        <end position="94"/>
    </location>
</feature>
<protein>
    <recommendedName>
        <fullName evidence="2">Roadblock/LAMTOR2 domain-containing protein</fullName>
    </recommendedName>
</protein>
<comment type="caution">
    <text evidence="3">The sequence shown here is derived from an EMBL/GenBank/DDBJ whole genome shotgun (WGS) entry which is preliminary data.</text>
</comment>
<name>A0A267G7M4_9PLAT</name>
<comment type="similarity">
    <text evidence="1">Belongs to the GAMAD family.</text>
</comment>
<keyword evidence="4" id="KW-1185">Reference proteome</keyword>
<evidence type="ECO:0000256" key="1">
    <source>
        <dbReference type="ARBA" id="ARBA00007191"/>
    </source>
</evidence>
<accession>A0A267G7M4</accession>
<feature type="non-terminal residue" evidence="3">
    <location>
        <position position="1"/>
    </location>
</feature>
<dbReference type="Pfam" id="PF03259">
    <property type="entry name" value="Robl_LC7"/>
    <property type="match status" value="1"/>
</dbReference>
<evidence type="ECO:0000259" key="2">
    <source>
        <dbReference type="Pfam" id="PF03259"/>
    </source>
</evidence>
<dbReference type="InterPro" id="IPR004942">
    <property type="entry name" value="Roadblock/LAMTOR2_dom"/>
</dbReference>
<dbReference type="Proteomes" id="UP000215902">
    <property type="component" value="Unassembled WGS sequence"/>
</dbReference>